<keyword evidence="5" id="KW-0067">ATP-binding</keyword>
<feature type="transmembrane region" description="Helical" evidence="9">
    <location>
        <begin position="21"/>
        <end position="46"/>
    </location>
</feature>
<feature type="domain" description="ABC transmembrane type-1" evidence="11">
    <location>
        <begin position="24"/>
        <end position="301"/>
    </location>
</feature>
<dbReference type="Proteomes" id="UP001179361">
    <property type="component" value="Unassembled WGS sequence"/>
</dbReference>
<evidence type="ECO:0000256" key="4">
    <source>
        <dbReference type="ARBA" id="ARBA00022741"/>
    </source>
</evidence>
<dbReference type="SMART" id="SM00382">
    <property type="entry name" value="AAA"/>
    <property type="match status" value="1"/>
</dbReference>
<dbReference type="PANTHER" id="PTHR24221">
    <property type="entry name" value="ATP-BINDING CASSETTE SUB-FAMILY B"/>
    <property type="match status" value="1"/>
</dbReference>
<evidence type="ECO:0000256" key="8">
    <source>
        <dbReference type="SAM" id="MobiDB-lite"/>
    </source>
</evidence>
<dbReference type="Pfam" id="PF00005">
    <property type="entry name" value="ABC_tran"/>
    <property type="match status" value="1"/>
</dbReference>
<evidence type="ECO:0000256" key="2">
    <source>
        <dbReference type="ARBA" id="ARBA00022475"/>
    </source>
</evidence>
<feature type="transmembrane region" description="Helical" evidence="9">
    <location>
        <begin position="248"/>
        <end position="266"/>
    </location>
</feature>
<keyword evidence="2" id="KW-1003">Cell membrane</keyword>
<feature type="domain" description="ABC transporter" evidence="10">
    <location>
        <begin position="332"/>
        <end position="567"/>
    </location>
</feature>
<dbReference type="Gene3D" id="1.20.1560.10">
    <property type="entry name" value="ABC transporter type 1, transmembrane domain"/>
    <property type="match status" value="1"/>
</dbReference>
<sequence>MNTKLFNKKNEIEQALLGFKSTFWTVGTFSAITNLLMLVPSLYMLQVYDRVLASRNELTLVMLTVLMLGAYLLMTGLELVRSYVLVRVGAQFDMKLNKRVYTAAFEQNLKQAGANAGQSLSDLTTLRQFLTGNALFAFFDAPWFPIYLAVIFMFEPALGWFSVGGTVILIILAFVNERTTKAPLTEANSMAIAANTMATNNLRNAEVIESMGMLPNLIQRWFKTHGKFLSLQAEASEKAAKIASATKFVQISLQSLVLGFGALLVLENKMTPGMMIAASILVGRALAPVQQVIAVWKSLSTTRSAFERLTKLLEANPAREAGMELPKPKGALSVEAVTAGPPGAKMPVIKGLSFAIQPGDVLGVIGPSGSGKSTLARLLVGVWPSMMGKVRLDGADIYQWNKGELGPHMGYLPQDIELFSGTVAENIARFGEVDSDKVVQAAQRAGVHDMILHMANGYDTKLGDGGAGLSGGQKQRIGLARAMYDDPAVIVLDEPNSNLDDVGEQALVQAVLDLRQRGKTIVLITHRTTVLGVTTKLLLMRDGAAQAFGPTKEVMAALQEAQQKMIQQQQAAQQQNQQAAQQQAAAQAAAQQAAMQQQRAQAEAQAAANAAAGENN</sequence>
<evidence type="ECO:0000313" key="13">
    <source>
        <dbReference type="Proteomes" id="UP001179361"/>
    </source>
</evidence>
<dbReference type="PROSITE" id="PS50893">
    <property type="entry name" value="ABC_TRANSPORTER_2"/>
    <property type="match status" value="1"/>
</dbReference>
<dbReference type="InterPro" id="IPR010128">
    <property type="entry name" value="ATPase_T1SS_PrtD-like"/>
</dbReference>
<name>A0ABS8Q2I8_9BURK</name>
<dbReference type="InterPro" id="IPR011527">
    <property type="entry name" value="ABC1_TM_dom"/>
</dbReference>
<evidence type="ECO:0000259" key="11">
    <source>
        <dbReference type="PROSITE" id="PS50929"/>
    </source>
</evidence>
<feature type="transmembrane region" description="Helical" evidence="9">
    <location>
        <begin position="157"/>
        <end position="175"/>
    </location>
</feature>
<dbReference type="PROSITE" id="PS00211">
    <property type="entry name" value="ABC_TRANSPORTER_1"/>
    <property type="match status" value="1"/>
</dbReference>
<feature type="transmembrane region" description="Helical" evidence="9">
    <location>
        <begin position="129"/>
        <end position="151"/>
    </location>
</feature>
<dbReference type="InterPro" id="IPR027417">
    <property type="entry name" value="P-loop_NTPase"/>
</dbReference>
<evidence type="ECO:0000256" key="3">
    <source>
        <dbReference type="ARBA" id="ARBA00022692"/>
    </source>
</evidence>
<dbReference type="InterPro" id="IPR036640">
    <property type="entry name" value="ABC1_TM_sf"/>
</dbReference>
<feature type="region of interest" description="Disordered" evidence="8">
    <location>
        <begin position="570"/>
        <end position="616"/>
    </location>
</feature>
<evidence type="ECO:0000256" key="1">
    <source>
        <dbReference type="ARBA" id="ARBA00004651"/>
    </source>
</evidence>
<dbReference type="InterPro" id="IPR039421">
    <property type="entry name" value="Type_1_exporter"/>
</dbReference>
<reference evidence="12" key="1">
    <citation type="submission" date="2021-11" db="EMBL/GenBank/DDBJ databases">
        <title>The complete genome of Massilia sp sp. G4R7.</title>
        <authorList>
            <person name="Liu L."/>
            <person name="Yue J."/>
            <person name="Yuan J."/>
            <person name="Yang F."/>
            <person name="Li L."/>
        </authorList>
    </citation>
    <scope>NUCLEOTIDE SEQUENCE</scope>
    <source>
        <strain evidence="12">G4R7</strain>
    </source>
</reference>
<accession>A0ABS8Q2I8</accession>
<keyword evidence="7 9" id="KW-0472">Membrane</keyword>
<dbReference type="Pfam" id="PF00664">
    <property type="entry name" value="ABC_membrane"/>
    <property type="match status" value="1"/>
</dbReference>
<evidence type="ECO:0000256" key="9">
    <source>
        <dbReference type="SAM" id="Phobius"/>
    </source>
</evidence>
<dbReference type="Gene3D" id="3.40.50.300">
    <property type="entry name" value="P-loop containing nucleotide triphosphate hydrolases"/>
    <property type="match status" value="1"/>
</dbReference>
<evidence type="ECO:0000256" key="5">
    <source>
        <dbReference type="ARBA" id="ARBA00022840"/>
    </source>
</evidence>
<gene>
    <name evidence="12" type="ORF">LQ564_03130</name>
</gene>
<evidence type="ECO:0000259" key="10">
    <source>
        <dbReference type="PROSITE" id="PS50893"/>
    </source>
</evidence>
<keyword evidence="6 9" id="KW-1133">Transmembrane helix</keyword>
<evidence type="ECO:0000256" key="6">
    <source>
        <dbReference type="ARBA" id="ARBA00022989"/>
    </source>
</evidence>
<dbReference type="SUPFAM" id="SSF90123">
    <property type="entry name" value="ABC transporter transmembrane region"/>
    <property type="match status" value="1"/>
</dbReference>
<comment type="subcellular location">
    <subcellularLocation>
        <location evidence="1">Cell membrane</location>
        <topology evidence="1">Multi-pass membrane protein</topology>
    </subcellularLocation>
</comment>
<keyword evidence="4" id="KW-0547">Nucleotide-binding</keyword>
<dbReference type="InterPro" id="IPR017871">
    <property type="entry name" value="ABC_transporter-like_CS"/>
</dbReference>
<dbReference type="PANTHER" id="PTHR24221:SF248">
    <property type="entry name" value="ABC TRANSPORTER TRANSMEMBRANE REGION"/>
    <property type="match status" value="1"/>
</dbReference>
<evidence type="ECO:0000313" key="12">
    <source>
        <dbReference type="EMBL" id="MCD2515302.1"/>
    </source>
</evidence>
<dbReference type="RefSeq" id="WP_231056613.1">
    <property type="nucleotide sequence ID" value="NZ_JAJNOC010000001.1"/>
</dbReference>
<feature type="transmembrane region" description="Helical" evidence="9">
    <location>
        <begin position="58"/>
        <end position="77"/>
    </location>
</feature>
<dbReference type="InterPro" id="IPR003439">
    <property type="entry name" value="ABC_transporter-like_ATP-bd"/>
</dbReference>
<proteinExistence type="predicted"/>
<dbReference type="NCBIfam" id="TIGR01842">
    <property type="entry name" value="type_I_sec_PrtD"/>
    <property type="match status" value="1"/>
</dbReference>
<dbReference type="CDD" id="cd18586">
    <property type="entry name" value="ABC_6TM_PrtD_like"/>
    <property type="match status" value="1"/>
</dbReference>
<dbReference type="EMBL" id="JAJNOC010000001">
    <property type="protein sequence ID" value="MCD2515302.1"/>
    <property type="molecule type" value="Genomic_DNA"/>
</dbReference>
<dbReference type="PROSITE" id="PS50929">
    <property type="entry name" value="ABC_TM1F"/>
    <property type="match status" value="1"/>
</dbReference>
<keyword evidence="13" id="KW-1185">Reference proteome</keyword>
<dbReference type="SUPFAM" id="SSF52540">
    <property type="entry name" value="P-loop containing nucleoside triphosphate hydrolases"/>
    <property type="match status" value="1"/>
</dbReference>
<dbReference type="InterPro" id="IPR003593">
    <property type="entry name" value="AAA+_ATPase"/>
</dbReference>
<dbReference type="InterPro" id="IPR047957">
    <property type="entry name" value="ABC_AprD-like_6TM"/>
</dbReference>
<keyword evidence="3 9" id="KW-0812">Transmembrane</keyword>
<organism evidence="12 13">
    <name type="scientific">Massilia phyllostachyos</name>
    <dbReference type="NCBI Taxonomy" id="2898585"/>
    <lineage>
        <taxon>Bacteria</taxon>
        <taxon>Pseudomonadati</taxon>
        <taxon>Pseudomonadota</taxon>
        <taxon>Betaproteobacteria</taxon>
        <taxon>Burkholderiales</taxon>
        <taxon>Oxalobacteraceae</taxon>
        <taxon>Telluria group</taxon>
        <taxon>Massilia</taxon>
    </lineage>
</organism>
<evidence type="ECO:0000256" key="7">
    <source>
        <dbReference type="ARBA" id="ARBA00023136"/>
    </source>
</evidence>
<protein>
    <submittedName>
        <fullName evidence="12">Type I secretion system permease/ATPase</fullName>
    </submittedName>
</protein>
<comment type="caution">
    <text evidence="12">The sequence shown here is derived from an EMBL/GenBank/DDBJ whole genome shotgun (WGS) entry which is preliminary data.</text>
</comment>